<sequence>MQVLEVLLPGDDAGRQLVGEGVVLHV</sequence>
<accession>A0A0A8YNW5</accession>
<proteinExistence type="predicted"/>
<protein>
    <submittedName>
        <fullName evidence="1">Uncharacterized protein</fullName>
    </submittedName>
</protein>
<dbReference type="AlphaFoldDB" id="A0A0A8YNW5"/>
<evidence type="ECO:0000313" key="1">
    <source>
        <dbReference type="EMBL" id="JAD24472.1"/>
    </source>
</evidence>
<reference evidence="1" key="1">
    <citation type="submission" date="2014-09" db="EMBL/GenBank/DDBJ databases">
        <authorList>
            <person name="Magalhaes I.L.F."/>
            <person name="Oliveira U."/>
            <person name="Santos F.R."/>
            <person name="Vidigal T.H.D.A."/>
            <person name="Brescovit A.D."/>
            <person name="Santos A.J."/>
        </authorList>
    </citation>
    <scope>NUCLEOTIDE SEQUENCE</scope>
    <source>
        <tissue evidence="1">Shoot tissue taken approximately 20 cm above the soil surface</tissue>
    </source>
</reference>
<reference evidence="1" key="2">
    <citation type="journal article" date="2015" name="Data Brief">
        <title>Shoot transcriptome of the giant reed, Arundo donax.</title>
        <authorList>
            <person name="Barrero R.A."/>
            <person name="Guerrero F.D."/>
            <person name="Moolhuijzen P."/>
            <person name="Goolsby J.A."/>
            <person name="Tidwell J."/>
            <person name="Bellgard S.E."/>
            <person name="Bellgard M.I."/>
        </authorList>
    </citation>
    <scope>NUCLEOTIDE SEQUENCE</scope>
    <source>
        <tissue evidence="1">Shoot tissue taken approximately 20 cm above the soil surface</tissue>
    </source>
</reference>
<dbReference type="EMBL" id="GBRH01273423">
    <property type="protein sequence ID" value="JAD24472.1"/>
    <property type="molecule type" value="Transcribed_RNA"/>
</dbReference>
<organism evidence="1">
    <name type="scientific">Arundo donax</name>
    <name type="common">Giant reed</name>
    <name type="synonym">Donax arundinaceus</name>
    <dbReference type="NCBI Taxonomy" id="35708"/>
    <lineage>
        <taxon>Eukaryota</taxon>
        <taxon>Viridiplantae</taxon>
        <taxon>Streptophyta</taxon>
        <taxon>Embryophyta</taxon>
        <taxon>Tracheophyta</taxon>
        <taxon>Spermatophyta</taxon>
        <taxon>Magnoliopsida</taxon>
        <taxon>Liliopsida</taxon>
        <taxon>Poales</taxon>
        <taxon>Poaceae</taxon>
        <taxon>PACMAD clade</taxon>
        <taxon>Arundinoideae</taxon>
        <taxon>Arundineae</taxon>
        <taxon>Arundo</taxon>
    </lineage>
</organism>
<name>A0A0A8YNW5_ARUDO</name>